<proteinExistence type="inferred from homology"/>
<dbReference type="OrthoDB" id="9773730at2"/>
<dbReference type="PANTHER" id="PTHR21716">
    <property type="entry name" value="TRANSMEMBRANE PROTEIN"/>
    <property type="match status" value="1"/>
</dbReference>
<evidence type="ECO:0000256" key="5">
    <source>
        <dbReference type="ARBA" id="ARBA00022692"/>
    </source>
</evidence>
<keyword evidence="6 8" id="KW-1133">Transmembrane helix</keyword>
<dbReference type="EMBL" id="CP000698">
    <property type="protein sequence ID" value="ABQ26810.1"/>
    <property type="molecule type" value="Genomic_DNA"/>
</dbReference>
<evidence type="ECO:0000256" key="3">
    <source>
        <dbReference type="ARBA" id="ARBA00022448"/>
    </source>
</evidence>
<evidence type="ECO:0008006" key="11">
    <source>
        <dbReference type="Google" id="ProtNLM"/>
    </source>
</evidence>
<keyword evidence="5 8" id="KW-0812">Transmembrane</keyword>
<feature type="transmembrane region" description="Helical" evidence="8">
    <location>
        <begin position="278"/>
        <end position="298"/>
    </location>
</feature>
<comment type="subcellular location">
    <subcellularLocation>
        <location evidence="1">Cell membrane</location>
        <topology evidence="1">Multi-pass membrane protein</topology>
    </subcellularLocation>
</comment>
<evidence type="ECO:0000256" key="6">
    <source>
        <dbReference type="ARBA" id="ARBA00022989"/>
    </source>
</evidence>
<protein>
    <recommendedName>
        <fullName evidence="11">AI-2E family transporter YdiK</fullName>
    </recommendedName>
</protein>
<accession>A5G4U2</accession>
<evidence type="ECO:0000256" key="2">
    <source>
        <dbReference type="ARBA" id="ARBA00009773"/>
    </source>
</evidence>
<reference evidence="9 10" key="1">
    <citation type="submission" date="2007-05" db="EMBL/GenBank/DDBJ databases">
        <title>Complete sequence of Geobacter uraniireducens Rf4.</title>
        <authorList>
            <consortium name="US DOE Joint Genome Institute"/>
            <person name="Copeland A."/>
            <person name="Lucas S."/>
            <person name="Lapidus A."/>
            <person name="Barry K."/>
            <person name="Detter J.C."/>
            <person name="Glavina del Rio T."/>
            <person name="Hammon N."/>
            <person name="Israni S."/>
            <person name="Dalin E."/>
            <person name="Tice H."/>
            <person name="Pitluck S."/>
            <person name="Chertkov O."/>
            <person name="Brettin T."/>
            <person name="Bruce D."/>
            <person name="Han C."/>
            <person name="Schmutz J."/>
            <person name="Larimer F."/>
            <person name="Land M."/>
            <person name="Hauser L."/>
            <person name="Kyrpides N."/>
            <person name="Mikhailova N."/>
            <person name="Shelobolina E."/>
            <person name="Aklujkar M."/>
            <person name="Lovley D."/>
            <person name="Richardson P."/>
        </authorList>
    </citation>
    <scope>NUCLEOTIDE SEQUENCE [LARGE SCALE GENOMIC DNA]</scope>
    <source>
        <strain evidence="9 10">Rf4</strain>
    </source>
</reference>
<feature type="transmembrane region" description="Helical" evidence="8">
    <location>
        <begin position="37"/>
        <end position="55"/>
    </location>
</feature>
<evidence type="ECO:0000256" key="8">
    <source>
        <dbReference type="SAM" id="Phobius"/>
    </source>
</evidence>
<evidence type="ECO:0000256" key="4">
    <source>
        <dbReference type="ARBA" id="ARBA00022475"/>
    </source>
</evidence>
<dbReference type="NCBIfam" id="NF008216">
    <property type="entry name" value="PRK10983.1"/>
    <property type="match status" value="1"/>
</dbReference>
<feature type="transmembrane region" description="Helical" evidence="8">
    <location>
        <begin position="162"/>
        <end position="181"/>
    </location>
</feature>
<keyword evidence="10" id="KW-1185">Reference proteome</keyword>
<feature type="transmembrane region" description="Helical" evidence="8">
    <location>
        <begin position="12"/>
        <end position="31"/>
    </location>
</feature>
<keyword evidence="7 8" id="KW-0472">Membrane</keyword>
<keyword evidence="3" id="KW-0813">Transport</keyword>
<evidence type="ECO:0000256" key="7">
    <source>
        <dbReference type="ARBA" id="ARBA00023136"/>
    </source>
</evidence>
<keyword evidence="4" id="KW-1003">Cell membrane</keyword>
<feature type="transmembrane region" description="Helical" evidence="8">
    <location>
        <begin position="310"/>
        <end position="343"/>
    </location>
</feature>
<organism evidence="9 10">
    <name type="scientific">Geotalea uraniireducens (strain Rf4)</name>
    <name type="common">Geobacter uraniireducens</name>
    <dbReference type="NCBI Taxonomy" id="351605"/>
    <lineage>
        <taxon>Bacteria</taxon>
        <taxon>Pseudomonadati</taxon>
        <taxon>Thermodesulfobacteriota</taxon>
        <taxon>Desulfuromonadia</taxon>
        <taxon>Geobacterales</taxon>
        <taxon>Geobacteraceae</taxon>
        <taxon>Geotalea</taxon>
    </lineage>
</organism>
<dbReference type="PANTHER" id="PTHR21716:SF67">
    <property type="entry name" value="TRANSPORT PROTEIN YDIK-RELATED"/>
    <property type="match status" value="1"/>
</dbReference>
<dbReference type="RefSeq" id="WP_011939487.1">
    <property type="nucleotide sequence ID" value="NC_009483.1"/>
</dbReference>
<dbReference type="AlphaFoldDB" id="A5G4U2"/>
<sequence length="365" mass="39390">MTPYHTTPDIARTTLAVLFIGILTAASFWILRPFFTALVWATMIVVTTWPLMLGVQKRLRGKRALAVTAMTVALLLVFIVPFTLAIISIIERSDEIVGWSKSLATFTMPPPPEWVEQLPLAGPKLAARWHYLTTVGQAELSERLAPHAKEIVSWLVTRAGNVGMMIVQFLLTVIISAVLFANGEKAASGICLFARRLGDRNGEDAVILAAKAIRGVALGVVVTAVIQSLLAGIGLVVAGIPAPGLLTVVIFILCVAQVGPGLVLIPVIVWLYWVDQALWGTAMIVWGIIVGTIDNFIRPVLIKKGADLPLLLIFAGVIGGLIAFGVIGLFIGPVMLAVTYTLLGAWITRGRPEQEELQPEERRTD</sequence>
<dbReference type="HOGENOM" id="CLU_041771_1_1_7"/>
<evidence type="ECO:0000313" key="9">
    <source>
        <dbReference type="EMBL" id="ABQ26810.1"/>
    </source>
</evidence>
<evidence type="ECO:0000313" key="10">
    <source>
        <dbReference type="Proteomes" id="UP000006695"/>
    </source>
</evidence>
<name>A5G4U2_GEOUR</name>
<dbReference type="Proteomes" id="UP000006695">
    <property type="component" value="Chromosome"/>
</dbReference>
<feature type="transmembrane region" description="Helical" evidence="8">
    <location>
        <begin position="67"/>
        <end position="90"/>
    </location>
</feature>
<comment type="similarity">
    <text evidence="2">Belongs to the autoinducer-2 exporter (AI-2E) (TC 2.A.86) family.</text>
</comment>
<feature type="transmembrane region" description="Helical" evidence="8">
    <location>
        <begin position="216"/>
        <end position="240"/>
    </location>
</feature>
<gene>
    <name evidence="9" type="ordered locus">Gura_2633</name>
</gene>
<dbReference type="STRING" id="351605.Gura_2633"/>
<dbReference type="GO" id="GO:0005886">
    <property type="term" value="C:plasma membrane"/>
    <property type="evidence" value="ECO:0007669"/>
    <property type="project" value="UniProtKB-SubCell"/>
</dbReference>
<dbReference type="InterPro" id="IPR002549">
    <property type="entry name" value="AI-2E-like"/>
</dbReference>
<dbReference type="KEGG" id="gur:Gura_2633"/>
<dbReference type="Pfam" id="PF01594">
    <property type="entry name" value="AI-2E_transport"/>
    <property type="match status" value="1"/>
</dbReference>
<feature type="transmembrane region" description="Helical" evidence="8">
    <location>
        <begin position="246"/>
        <end position="271"/>
    </location>
</feature>
<evidence type="ECO:0000256" key="1">
    <source>
        <dbReference type="ARBA" id="ARBA00004651"/>
    </source>
</evidence>